<keyword evidence="9 13" id="KW-0472">Membrane</keyword>
<feature type="transmembrane region" description="Helical" evidence="13">
    <location>
        <begin position="93"/>
        <end position="114"/>
    </location>
</feature>
<reference evidence="14 15" key="1">
    <citation type="journal article" date="2017" name="Int. J. Syst. Evol. Microbiol.">
        <title>Pseudokineococcus basanitobsidens sp. nov., isolated from volcanic rock.</title>
        <authorList>
            <person name="Lee D.W."/>
            <person name="Park M.Y."/>
            <person name="Kim J.J."/>
            <person name="Kim B.S."/>
        </authorList>
    </citation>
    <scope>NUCLEOTIDE SEQUENCE [LARGE SCALE GENOMIC DNA]</scope>
    <source>
        <strain evidence="14 15">DSM 103726</strain>
    </source>
</reference>
<feature type="transmembrane region" description="Helical" evidence="13">
    <location>
        <begin position="126"/>
        <end position="148"/>
    </location>
</feature>
<gene>
    <name evidence="14" type="ORF">WDZ17_11980</name>
</gene>
<dbReference type="RefSeq" id="WP_339575395.1">
    <property type="nucleotide sequence ID" value="NZ_JBBIAA010000015.1"/>
</dbReference>
<evidence type="ECO:0000313" key="14">
    <source>
        <dbReference type="EMBL" id="MEJ5946010.1"/>
    </source>
</evidence>
<dbReference type="PANTHER" id="PTHR35457">
    <property type="entry name" value="HEME A SYNTHASE"/>
    <property type="match status" value="1"/>
</dbReference>
<keyword evidence="10" id="KW-1015">Disulfide bond</keyword>
<evidence type="ECO:0000256" key="1">
    <source>
        <dbReference type="ARBA" id="ARBA00004141"/>
    </source>
</evidence>
<accession>A0ABU8RLR8</accession>
<keyword evidence="5 13" id="KW-1133">Transmembrane helix</keyword>
<evidence type="ECO:0000256" key="12">
    <source>
        <dbReference type="SAM" id="MobiDB-lite"/>
    </source>
</evidence>
<keyword evidence="3 13" id="KW-0812">Transmembrane</keyword>
<keyword evidence="6" id="KW-0560">Oxidoreductase</keyword>
<evidence type="ECO:0000256" key="4">
    <source>
        <dbReference type="ARBA" id="ARBA00022723"/>
    </source>
</evidence>
<evidence type="ECO:0000256" key="7">
    <source>
        <dbReference type="ARBA" id="ARBA00023004"/>
    </source>
</evidence>
<feature type="transmembrane region" description="Helical" evidence="13">
    <location>
        <begin position="233"/>
        <end position="255"/>
    </location>
</feature>
<dbReference type="Pfam" id="PF02628">
    <property type="entry name" value="COX15-CtaA"/>
    <property type="match status" value="2"/>
</dbReference>
<sequence>MSTPVSARPHEPAGRGPTGSVPGRTAAAPRWAVVPVVVNLVAQVGIVVTGGAVRLTGSGLGCPTWPQCEVGSYTPVYSSAMGVHADIEFANRLLTFVVGLAAVAALAAVARLVVTGRREARLLPWAAAPLVGVVVQAGIGGVTVLLSLHPVTVATHFLVSMGLVAASTTLLVRLRERSDGPTRLVVGTPARRLTQATGVVVGAVLVLGTLVTGAGPHSGDAEHPARLAFDTQVISRVHADAVVLLLVALLALVVLQQRTSAPARPRRRAVVLLAVVLAQGLVGWVQYVTDLPEVLVGVHMLGAALVVVATTALLLAQRTRAPRTADPLPADDREHTPQQV</sequence>
<proteinExistence type="predicted"/>
<name>A0ABU8RLR8_9ACTN</name>
<evidence type="ECO:0000256" key="2">
    <source>
        <dbReference type="ARBA" id="ARBA00022475"/>
    </source>
</evidence>
<comment type="caution">
    <text evidence="14">The sequence shown here is derived from an EMBL/GenBank/DDBJ whole genome shotgun (WGS) entry which is preliminary data.</text>
</comment>
<evidence type="ECO:0000256" key="8">
    <source>
        <dbReference type="ARBA" id="ARBA00023133"/>
    </source>
</evidence>
<evidence type="ECO:0000256" key="6">
    <source>
        <dbReference type="ARBA" id="ARBA00023002"/>
    </source>
</evidence>
<keyword evidence="7" id="KW-0408">Iron</keyword>
<evidence type="ECO:0000256" key="9">
    <source>
        <dbReference type="ARBA" id="ARBA00023136"/>
    </source>
</evidence>
<evidence type="ECO:0000256" key="5">
    <source>
        <dbReference type="ARBA" id="ARBA00022989"/>
    </source>
</evidence>
<dbReference type="InterPro" id="IPR050450">
    <property type="entry name" value="COX15/CtaA_HemeA_synthase"/>
</dbReference>
<keyword evidence="2" id="KW-1003">Cell membrane</keyword>
<comment type="pathway">
    <text evidence="11">Porphyrin-containing compound metabolism.</text>
</comment>
<dbReference type="PANTHER" id="PTHR35457:SF1">
    <property type="entry name" value="HEME A SYNTHASE"/>
    <property type="match status" value="1"/>
</dbReference>
<protein>
    <submittedName>
        <fullName evidence="14">COX15/CtaA family protein</fullName>
    </submittedName>
</protein>
<organism evidence="14 15">
    <name type="scientific">Pseudokineococcus basanitobsidens</name>
    <dbReference type="NCBI Taxonomy" id="1926649"/>
    <lineage>
        <taxon>Bacteria</taxon>
        <taxon>Bacillati</taxon>
        <taxon>Actinomycetota</taxon>
        <taxon>Actinomycetes</taxon>
        <taxon>Kineosporiales</taxon>
        <taxon>Kineosporiaceae</taxon>
        <taxon>Pseudokineococcus</taxon>
    </lineage>
</organism>
<dbReference type="Proteomes" id="UP001387100">
    <property type="component" value="Unassembled WGS sequence"/>
</dbReference>
<feature type="transmembrane region" description="Helical" evidence="13">
    <location>
        <begin position="154"/>
        <end position="172"/>
    </location>
</feature>
<keyword evidence="15" id="KW-1185">Reference proteome</keyword>
<evidence type="ECO:0000256" key="11">
    <source>
        <dbReference type="ARBA" id="ARBA00023444"/>
    </source>
</evidence>
<feature type="transmembrane region" description="Helical" evidence="13">
    <location>
        <begin position="267"/>
        <end position="288"/>
    </location>
</feature>
<feature type="transmembrane region" description="Helical" evidence="13">
    <location>
        <begin position="294"/>
        <end position="316"/>
    </location>
</feature>
<dbReference type="EMBL" id="JBBIAA010000015">
    <property type="protein sequence ID" value="MEJ5946010.1"/>
    <property type="molecule type" value="Genomic_DNA"/>
</dbReference>
<dbReference type="InterPro" id="IPR003780">
    <property type="entry name" value="COX15/CtaA_fam"/>
</dbReference>
<evidence type="ECO:0000313" key="15">
    <source>
        <dbReference type="Proteomes" id="UP001387100"/>
    </source>
</evidence>
<keyword evidence="8" id="KW-0350">Heme biosynthesis</keyword>
<keyword evidence="4" id="KW-0479">Metal-binding</keyword>
<evidence type="ECO:0000256" key="3">
    <source>
        <dbReference type="ARBA" id="ARBA00022692"/>
    </source>
</evidence>
<evidence type="ECO:0000256" key="10">
    <source>
        <dbReference type="ARBA" id="ARBA00023157"/>
    </source>
</evidence>
<feature type="region of interest" description="Disordered" evidence="12">
    <location>
        <begin position="1"/>
        <end position="24"/>
    </location>
</feature>
<comment type="subcellular location">
    <subcellularLocation>
        <location evidence="1">Membrane</location>
        <topology evidence="1">Multi-pass membrane protein</topology>
    </subcellularLocation>
</comment>
<feature type="transmembrane region" description="Helical" evidence="13">
    <location>
        <begin position="193"/>
        <end position="213"/>
    </location>
</feature>
<evidence type="ECO:0000256" key="13">
    <source>
        <dbReference type="SAM" id="Phobius"/>
    </source>
</evidence>